<dbReference type="InterPro" id="IPR017761">
    <property type="entry name" value="Laccase"/>
</dbReference>
<dbReference type="InterPro" id="IPR002355">
    <property type="entry name" value="Cu_oxidase_Cu_BS"/>
</dbReference>
<keyword evidence="12 13" id="KW-0439">Lignin degradation</keyword>
<comment type="similarity">
    <text evidence="3 13">Belongs to the multicopper oxidase family.</text>
</comment>
<evidence type="ECO:0000256" key="4">
    <source>
        <dbReference type="ARBA" id="ARBA00012297"/>
    </source>
</evidence>
<evidence type="ECO:0000256" key="8">
    <source>
        <dbReference type="ARBA" id="ARBA00022737"/>
    </source>
</evidence>
<dbReference type="CDD" id="cd13849">
    <property type="entry name" value="CuRO_1_LCC_plant"/>
    <property type="match status" value="1"/>
</dbReference>
<comment type="catalytic activity">
    <reaction evidence="1 13">
        <text>4 hydroquinone + O2 = 4 benzosemiquinone + 2 H2O</text>
        <dbReference type="Rhea" id="RHEA:11276"/>
        <dbReference type="ChEBI" id="CHEBI:15377"/>
        <dbReference type="ChEBI" id="CHEBI:15379"/>
        <dbReference type="ChEBI" id="CHEBI:17594"/>
        <dbReference type="ChEBI" id="CHEBI:17977"/>
        <dbReference type="EC" id="1.10.3.2"/>
    </reaction>
</comment>
<evidence type="ECO:0000256" key="11">
    <source>
        <dbReference type="ARBA" id="ARBA00023180"/>
    </source>
</evidence>
<keyword evidence="7 13" id="KW-0479">Metal-binding</keyword>
<keyword evidence="8 13" id="KW-0677">Repeat</keyword>
<keyword evidence="9 13" id="KW-0560">Oxidoreductase</keyword>
<dbReference type="GO" id="GO:0005507">
    <property type="term" value="F:copper ion binding"/>
    <property type="evidence" value="ECO:0007669"/>
    <property type="project" value="InterPro"/>
</dbReference>
<dbReference type="NCBIfam" id="TIGR03389">
    <property type="entry name" value="laccase"/>
    <property type="match status" value="1"/>
</dbReference>
<evidence type="ECO:0000256" key="3">
    <source>
        <dbReference type="ARBA" id="ARBA00010609"/>
    </source>
</evidence>
<dbReference type="Pfam" id="PF00394">
    <property type="entry name" value="Cu-oxidase"/>
    <property type="match status" value="1"/>
</dbReference>
<evidence type="ECO:0000256" key="5">
    <source>
        <dbReference type="ARBA" id="ARBA00022523"/>
    </source>
</evidence>
<comment type="caution">
    <text evidence="17">The sequence shown here is derived from an EMBL/GenBank/DDBJ whole genome shotgun (WGS) entry which is preliminary data.</text>
</comment>
<dbReference type="InterPro" id="IPR011706">
    <property type="entry name" value="Cu-oxidase_C"/>
</dbReference>
<reference evidence="17" key="2">
    <citation type="submission" date="2020-08" db="EMBL/GenBank/DDBJ databases">
        <title>Plant Genome Project.</title>
        <authorList>
            <person name="Zhang R.-G."/>
        </authorList>
    </citation>
    <scope>NUCLEOTIDE SEQUENCE</scope>
    <source>
        <strain evidence="17">Huo1</strain>
        <tissue evidence="17">Leaf</tissue>
    </source>
</reference>
<evidence type="ECO:0000259" key="16">
    <source>
        <dbReference type="Pfam" id="PF07732"/>
    </source>
</evidence>
<dbReference type="InterPro" id="IPR011707">
    <property type="entry name" value="Cu-oxidase-like_N"/>
</dbReference>
<dbReference type="GO" id="GO:0046274">
    <property type="term" value="P:lignin catabolic process"/>
    <property type="evidence" value="ECO:0007669"/>
    <property type="project" value="UniProtKB-KW"/>
</dbReference>
<dbReference type="InterPro" id="IPR008972">
    <property type="entry name" value="Cupredoxin"/>
</dbReference>
<evidence type="ECO:0000256" key="1">
    <source>
        <dbReference type="ARBA" id="ARBA00000349"/>
    </source>
</evidence>
<evidence type="ECO:0000256" key="9">
    <source>
        <dbReference type="ARBA" id="ARBA00023002"/>
    </source>
</evidence>
<dbReference type="PANTHER" id="PTHR11709">
    <property type="entry name" value="MULTI-COPPER OXIDASE"/>
    <property type="match status" value="1"/>
</dbReference>
<evidence type="ECO:0000256" key="13">
    <source>
        <dbReference type="RuleBase" id="RU361119"/>
    </source>
</evidence>
<organism evidence="17">
    <name type="scientific">Salvia splendens</name>
    <name type="common">Scarlet sage</name>
    <dbReference type="NCBI Taxonomy" id="180675"/>
    <lineage>
        <taxon>Eukaryota</taxon>
        <taxon>Viridiplantae</taxon>
        <taxon>Streptophyta</taxon>
        <taxon>Embryophyta</taxon>
        <taxon>Tracheophyta</taxon>
        <taxon>Spermatophyta</taxon>
        <taxon>Magnoliopsida</taxon>
        <taxon>eudicotyledons</taxon>
        <taxon>Gunneridae</taxon>
        <taxon>Pentapetalae</taxon>
        <taxon>asterids</taxon>
        <taxon>lamiids</taxon>
        <taxon>Lamiales</taxon>
        <taxon>Lamiaceae</taxon>
        <taxon>Nepetoideae</taxon>
        <taxon>Mentheae</taxon>
        <taxon>Salviinae</taxon>
        <taxon>Salvia</taxon>
        <taxon>Salvia subgen. Calosphace</taxon>
        <taxon>core Calosphace</taxon>
    </lineage>
</organism>
<sequence length="557" mass="60804">MRRSLLLLASALALLACSSSFASARIVRHTFNVGNLTVNRLCRDQVITAVNGGLPGPTIVAEDGDTLVVRVNNVSPYNVTIHWHGVFQLLSAWADGPEYITQCPIRPGQSFTYRFNVTRQEGTLLWHAHFKALRATVHGAFIIRPAPGRTYPFPTPFREIPIVLGEWWNADIMDVEEEAVSTGSAPNASNAFTINDTVRFTLVQGRTYLLRVINAALNTPLFFKIANHNFTVMAVDAAYTDPYNTDVLVLAPGQTVDALMTADQPINRYYMAASAYVIPLLAPYVQTSTTAIMSYAGAAGNSTPLMPVMPRRNDTELANRFLSGLTGLTSSPHWIPVPLEIDERMFVTTGLGLIQCRNPSGVCLGPGGLEVAASMNNVSFVLPQGTSLMEAYVNNVSGVYTADFPDNPPVVFDYNNPNNTQNAALFATEKATRVKQFKYNATVEMVFHNTAVLSSDDHPMHLHGLSFYVVGQGLGNYNPQTDGANLNLVNPQERNTVVVPSLGWVVIRFRANNPGVWFVHCHIDGHVPWGLANAFIIENGPTPDTTLPPPPADLPQC</sequence>
<dbReference type="PROSITE" id="PS00080">
    <property type="entry name" value="MULTICOPPER_OXIDASE2"/>
    <property type="match status" value="1"/>
</dbReference>
<accession>A0A8X8YCV9</accession>
<dbReference type="CDD" id="cd13897">
    <property type="entry name" value="CuRO_3_LCC_plant"/>
    <property type="match status" value="1"/>
</dbReference>
<feature type="signal peptide" evidence="13">
    <location>
        <begin position="1"/>
        <end position="24"/>
    </location>
</feature>
<dbReference type="CDD" id="cd13875">
    <property type="entry name" value="CuRO_2_LCC_plant"/>
    <property type="match status" value="1"/>
</dbReference>
<dbReference type="Pfam" id="PF07731">
    <property type="entry name" value="Cu-oxidase_2"/>
    <property type="match status" value="1"/>
</dbReference>
<dbReference type="InterPro" id="IPR034285">
    <property type="entry name" value="CuRO_2_LCC"/>
</dbReference>
<evidence type="ECO:0000256" key="12">
    <source>
        <dbReference type="ARBA" id="ARBA00023185"/>
    </source>
</evidence>
<dbReference type="InterPro" id="IPR034289">
    <property type="entry name" value="CuRO_3_LCC"/>
</dbReference>
<dbReference type="EC" id="1.10.3.2" evidence="4 13"/>
<gene>
    <name evidence="17" type="ORF">SASPL_111656</name>
</gene>
<dbReference type="Gene3D" id="2.60.40.420">
    <property type="entry name" value="Cupredoxins - blue copper proteins"/>
    <property type="match status" value="3"/>
</dbReference>
<evidence type="ECO:0000259" key="15">
    <source>
        <dbReference type="Pfam" id="PF07731"/>
    </source>
</evidence>
<keyword evidence="6 13" id="KW-0964">Secreted</keyword>
<comment type="cofactor">
    <cofactor evidence="13">
        <name>Cu cation</name>
        <dbReference type="ChEBI" id="CHEBI:23378"/>
    </cofactor>
    <text evidence="13">Binds 4 Cu cations per monomer.</text>
</comment>
<evidence type="ECO:0000313" key="18">
    <source>
        <dbReference type="Proteomes" id="UP000298416"/>
    </source>
</evidence>
<evidence type="ECO:0000256" key="6">
    <source>
        <dbReference type="ARBA" id="ARBA00022525"/>
    </source>
</evidence>
<dbReference type="EMBL" id="PNBA02000004">
    <property type="protein sequence ID" value="KAG6427411.1"/>
    <property type="molecule type" value="Genomic_DNA"/>
</dbReference>
<dbReference type="PANTHER" id="PTHR11709:SF312">
    <property type="entry name" value="LACCASE"/>
    <property type="match status" value="1"/>
</dbReference>
<dbReference type="InterPro" id="IPR033138">
    <property type="entry name" value="Cu_oxidase_CS"/>
</dbReference>
<proteinExistence type="inferred from homology"/>
<feature type="domain" description="Plastocyanin-like" evidence="14">
    <location>
        <begin position="159"/>
        <end position="298"/>
    </location>
</feature>
<dbReference type="InterPro" id="IPR034288">
    <property type="entry name" value="CuRO_1_LCC"/>
</dbReference>
<comment type="subcellular location">
    <subcellularLocation>
        <location evidence="2 13">Secreted</location>
        <location evidence="2 13">Extracellular space</location>
        <location evidence="2 13">Apoplast</location>
    </subcellularLocation>
</comment>
<feature type="domain" description="Plastocyanin-like" evidence="15">
    <location>
        <begin position="403"/>
        <end position="539"/>
    </location>
</feature>
<dbReference type="InterPro" id="IPR001117">
    <property type="entry name" value="Cu-oxidase_2nd"/>
</dbReference>
<dbReference type="Proteomes" id="UP000298416">
    <property type="component" value="Unassembled WGS sequence"/>
</dbReference>
<dbReference type="PROSITE" id="PS51257">
    <property type="entry name" value="PROKAR_LIPOPROTEIN"/>
    <property type="match status" value="1"/>
</dbReference>
<dbReference type="AlphaFoldDB" id="A0A8X8YCV9"/>
<keyword evidence="11" id="KW-0325">Glycoprotein</keyword>
<dbReference type="SUPFAM" id="SSF49503">
    <property type="entry name" value="Cupredoxins"/>
    <property type="match status" value="3"/>
</dbReference>
<name>A0A8X8YCV9_SALSN</name>
<evidence type="ECO:0000256" key="10">
    <source>
        <dbReference type="ARBA" id="ARBA00023008"/>
    </source>
</evidence>
<dbReference type="Pfam" id="PF07732">
    <property type="entry name" value="Cu-oxidase_3"/>
    <property type="match status" value="1"/>
</dbReference>
<evidence type="ECO:0000313" key="17">
    <source>
        <dbReference type="EMBL" id="KAG6427411.1"/>
    </source>
</evidence>
<feature type="chain" id="PRO_5036517347" description="Laccase" evidence="13">
    <location>
        <begin position="25"/>
        <end position="557"/>
    </location>
</feature>
<keyword evidence="18" id="KW-1185">Reference proteome</keyword>
<feature type="domain" description="Plastocyanin-like" evidence="16">
    <location>
        <begin position="33"/>
        <end position="146"/>
    </location>
</feature>
<evidence type="ECO:0000259" key="14">
    <source>
        <dbReference type="Pfam" id="PF00394"/>
    </source>
</evidence>
<dbReference type="PROSITE" id="PS00079">
    <property type="entry name" value="MULTICOPPER_OXIDASE1"/>
    <property type="match status" value="1"/>
</dbReference>
<keyword evidence="10 13" id="KW-0186">Copper</keyword>
<dbReference type="GO" id="GO:0048046">
    <property type="term" value="C:apoplast"/>
    <property type="evidence" value="ECO:0007669"/>
    <property type="project" value="UniProtKB-SubCell"/>
</dbReference>
<reference evidence="17" key="1">
    <citation type="submission" date="2018-01" db="EMBL/GenBank/DDBJ databases">
        <authorList>
            <person name="Mao J.F."/>
        </authorList>
    </citation>
    <scope>NUCLEOTIDE SEQUENCE</scope>
    <source>
        <strain evidence="17">Huo1</strain>
        <tissue evidence="17">Leaf</tissue>
    </source>
</reference>
<dbReference type="GO" id="GO:0052716">
    <property type="term" value="F:hydroquinone:oxygen oxidoreductase activity"/>
    <property type="evidence" value="ECO:0007669"/>
    <property type="project" value="UniProtKB-EC"/>
</dbReference>
<protein>
    <recommendedName>
        <fullName evidence="4 13">Laccase</fullName>
        <ecNumber evidence="4 13">1.10.3.2</ecNumber>
    </recommendedName>
    <alternativeName>
        <fullName evidence="13">Benzenediol:oxygen oxidoreductase</fullName>
    </alternativeName>
    <alternativeName>
        <fullName evidence="13">Diphenol oxidase</fullName>
    </alternativeName>
    <alternativeName>
        <fullName evidence="13">Urishiol oxidase</fullName>
    </alternativeName>
</protein>
<keyword evidence="5 13" id="KW-0052">Apoplast</keyword>
<evidence type="ECO:0000256" key="7">
    <source>
        <dbReference type="ARBA" id="ARBA00022723"/>
    </source>
</evidence>
<dbReference type="InterPro" id="IPR045087">
    <property type="entry name" value="Cu-oxidase_fam"/>
</dbReference>
<evidence type="ECO:0000256" key="2">
    <source>
        <dbReference type="ARBA" id="ARBA00004271"/>
    </source>
</evidence>
<keyword evidence="13" id="KW-0732">Signal</keyword>
<comment type="function">
    <text evidence="13">Lignin degradation and detoxification of lignin-derived products.</text>
</comment>